<dbReference type="PANTHER" id="PTHR47951">
    <property type="entry name" value="OS08G0547900 PROTEIN"/>
    <property type="match status" value="1"/>
</dbReference>
<dbReference type="Pfam" id="PF00067">
    <property type="entry name" value="p450"/>
    <property type="match status" value="1"/>
</dbReference>
<dbReference type="SUPFAM" id="SSF48264">
    <property type="entry name" value="Cytochrome P450"/>
    <property type="match status" value="1"/>
</dbReference>
<evidence type="ECO:0000313" key="1">
    <source>
        <dbReference type="EMBL" id="PWA97790.1"/>
    </source>
</evidence>
<organism evidence="1 2">
    <name type="scientific">Artemisia annua</name>
    <name type="common">Sweet wormwood</name>
    <dbReference type="NCBI Taxonomy" id="35608"/>
    <lineage>
        <taxon>Eukaryota</taxon>
        <taxon>Viridiplantae</taxon>
        <taxon>Streptophyta</taxon>
        <taxon>Embryophyta</taxon>
        <taxon>Tracheophyta</taxon>
        <taxon>Spermatophyta</taxon>
        <taxon>Magnoliopsida</taxon>
        <taxon>eudicotyledons</taxon>
        <taxon>Gunneridae</taxon>
        <taxon>Pentapetalae</taxon>
        <taxon>asterids</taxon>
        <taxon>campanulids</taxon>
        <taxon>Asterales</taxon>
        <taxon>Asteraceae</taxon>
        <taxon>Asteroideae</taxon>
        <taxon>Anthemideae</taxon>
        <taxon>Artemisiinae</taxon>
        <taxon>Artemisia</taxon>
    </lineage>
</organism>
<keyword evidence="2" id="KW-1185">Reference proteome</keyword>
<dbReference type="InterPro" id="IPR001128">
    <property type="entry name" value="Cyt_P450"/>
</dbReference>
<dbReference type="PANTHER" id="PTHR47951:SF7">
    <property type="entry name" value="FLAVONOID 3',5'-HYDROXYLASE-LIKE ISOFORM X1"/>
    <property type="match status" value="1"/>
</dbReference>
<gene>
    <name evidence="1" type="ORF">CTI12_AA025700</name>
</gene>
<comment type="caution">
    <text evidence="1">The sequence shown here is derived from an EMBL/GenBank/DDBJ whole genome shotgun (WGS) entry which is preliminary data.</text>
</comment>
<dbReference type="EMBL" id="PKPP01000100">
    <property type="protein sequence ID" value="PWA97790.1"/>
    <property type="molecule type" value="Genomic_DNA"/>
</dbReference>
<evidence type="ECO:0000313" key="2">
    <source>
        <dbReference type="Proteomes" id="UP000245207"/>
    </source>
</evidence>
<accession>A0A2U1QID5</accession>
<name>A0A2U1QID5_ARTAN</name>
<dbReference type="InterPro" id="IPR036396">
    <property type="entry name" value="Cyt_P450_sf"/>
</dbReference>
<reference evidence="1 2" key="1">
    <citation type="journal article" date="2018" name="Mol. Plant">
        <title>The genome of Artemisia annua provides insight into the evolution of Asteraceae family and artemisinin biosynthesis.</title>
        <authorList>
            <person name="Shen Q."/>
            <person name="Zhang L."/>
            <person name="Liao Z."/>
            <person name="Wang S."/>
            <person name="Yan T."/>
            <person name="Shi P."/>
            <person name="Liu M."/>
            <person name="Fu X."/>
            <person name="Pan Q."/>
            <person name="Wang Y."/>
            <person name="Lv Z."/>
            <person name="Lu X."/>
            <person name="Zhang F."/>
            <person name="Jiang W."/>
            <person name="Ma Y."/>
            <person name="Chen M."/>
            <person name="Hao X."/>
            <person name="Li L."/>
            <person name="Tang Y."/>
            <person name="Lv G."/>
            <person name="Zhou Y."/>
            <person name="Sun X."/>
            <person name="Brodelius P.E."/>
            <person name="Rose J.K.C."/>
            <person name="Tang K."/>
        </authorList>
    </citation>
    <scope>NUCLEOTIDE SEQUENCE [LARGE SCALE GENOMIC DNA]</scope>
    <source>
        <strain evidence="2">cv. Huhao1</strain>
        <tissue evidence="1">Leaf</tissue>
    </source>
</reference>
<protein>
    <submittedName>
        <fullName evidence="1">Cytochrome P450</fullName>
    </submittedName>
</protein>
<dbReference type="GO" id="GO:0005506">
    <property type="term" value="F:iron ion binding"/>
    <property type="evidence" value="ECO:0007669"/>
    <property type="project" value="InterPro"/>
</dbReference>
<dbReference type="STRING" id="35608.A0A2U1QID5"/>
<dbReference type="Gene3D" id="1.10.630.10">
    <property type="entry name" value="Cytochrome P450"/>
    <property type="match status" value="1"/>
</dbReference>
<dbReference type="GO" id="GO:0004497">
    <property type="term" value="F:monooxygenase activity"/>
    <property type="evidence" value="ECO:0007669"/>
    <property type="project" value="InterPro"/>
</dbReference>
<dbReference type="OrthoDB" id="2789670at2759"/>
<dbReference type="GO" id="GO:0020037">
    <property type="term" value="F:heme binding"/>
    <property type="evidence" value="ECO:0007669"/>
    <property type="project" value="InterPro"/>
</dbReference>
<dbReference type="GO" id="GO:0016705">
    <property type="term" value="F:oxidoreductase activity, acting on paired donors, with incorporation or reduction of molecular oxygen"/>
    <property type="evidence" value="ECO:0007669"/>
    <property type="project" value="InterPro"/>
</dbReference>
<proteinExistence type="predicted"/>
<dbReference type="AlphaFoldDB" id="A0A2U1QID5"/>
<dbReference type="Proteomes" id="UP000245207">
    <property type="component" value="Unassembled WGS sequence"/>
</dbReference>
<sequence length="337" mass="38407">MALPNSHGSWWWEVITSSTKDELTLAVCVTILLATLWYKIKLSSSSNGAPSLPPGPRSVPILGYLPFLRPDLHKQLTEMSHTYGPIFKFYLGSKLHVVINTPELAKVVLREHDETFANHVLTIASSVITYGGQDILFSKNNANWRHLRKILVYEVLNNKNLEACRNFRKDEVRKTIKNVFSRIGTTVNVNEISFLTTSNVVTKMVWENSTDEGSKDSNLGAELKTVATKCVQIFNQINLSDIFPILAWFDLQGVERDMKEQLTKVDQIFASMIEDRIRYNSVNGVGHEGKKDFLQALLELKDKEDGKSINIYQLKSLLMWQNFSRVLCNADQMYNDF</sequence>